<gene>
    <name evidence="2" type="ORF">PCOR1329_LOCUS82374</name>
</gene>
<dbReference type="Proteomes" id="UP001189429">
    <property type="component" value="Unassembled WGS sequence"/>
</dbReference>
<proteinExistence type="predicted"/>
<evidence type="ECO:0000313" key="2">
    <source>
        <dbReference type="EMBL" id="CAK0907314.1"/>
    </source>
</evidence>
<feature type="non-terminal residue" evidence="2">
    <location>
        <position position="143"/>
    </location>
</feature>
<evidence type="ECO:0000256" key="1">
    <source>
        <dbReference type="SAM" id="MobiDB-lite"/>
    </source>
</evidence>
<sequence length="143" mass="15537">MSVATRMVRLGRATSPRDTRPEAVSEALWPVVGCQDGENERAQERWNDSMEERSGCRDQGAARPVCTPEKEKGGSSSWRAPACASRRPGKKEGAALGVPLGGPVTRPRHNWPGGGGGREEEEEKEEEEVWLQCCSELSCSTSP</sequence>
<evidence type="ECO:0000313" key="3">
    <source>
        <dbReference type="Proteomes" id="UP001189429"/>
    </source>
</evidence>
<comment type="caution">
    <text evidence="2">The sequence shown here is derived from an EMBL/GenBank/DDBJ whole genome shotgun (WGS) entry which is preliminary data.</text>
</comment>
<reference evidence="2" key="1">
    <citation type="submission" date="2023-10" db="EMBL/GenBank/DDBJ databases">
        <authorList>
            <person name="Chen Y."/>
            <person name="Shah S."/>
            <person name="Dougan E. K."/>
            <person name="Thang M."/>
            <person name="Chan C."/>
        </authorList>
    </citation>
    <scope>NUCLEOTIDE SEQUENCE [LARGE SCALE GENOMIC DNA]</scope>
</reference>
<protein>
    <submittedName>
        <fullName evidence="2">Uncharacterized protein</fullName>
    </submittedName>
</protein>
<feature type="compositionally biased region" description="Basic and acidic residues" evidence="1">
    <location>
        <begin position="38"/>
        <end position="56"/>
    </location>
</feature>
<accession>A0ABN9Y767</accession>
<organism evidence="2 3">
    <name type="scientific">Prorocentrum cordatum</name>
    <dbReference type="NCBI Taxonomy" id="2364126"/>
    <lineage>
        <taxon>Eukaryota</taxon>
        <taxon>Sar</taxon>
        <taxon>Alveolata</taxon>
        <taxon>Dinophyceae</taxon>
        <taxon>Prorocentrales</taxon>
        <taxon>Prorocentraceae</taxon>
        <taxon>Prorocentrum</taxon>
    </lineage>
</organism>
<name>A0ABN9Y767_9DINO</name>
<feature type="region of interest" description="Disordered" evidence="1">
    <location>
        <begin position="1"/>
        <end position="127"/>
    </location>
</feature>
<dbReference type="EMBL" id="CAUYUJ010021838">
    <property type="protein sequence ID" value="CAK0907314.1"/>
    <property type="molecule type" value="Genomic_DNA"/>
</dbReference>
<keyword evidence="3" id="KW-1185">Reference proteome</keyword>